<reference evidence="1" key="1">
    <citation type="journal article" date="2015" name="Nature">
        <title>Complex archaea that bridge the gap between prokaryotes and eukaryotes.</title>
        <authorList>
            <person name="Spang A."/>
            <person name="Saw J.H."/>
            <person name="Jorgensen S.L."/>
            <person name="Zaremba-Niedzwiedzka K."/>
            <person name="Martijn J."/>
            <person name="Lind A.E."/>
            <person name="van Eijk R."/>
            <person name="Schleper C."/>
            <person name="Guy L."/>
            <person name="Ettema T.J."/>
        </authorList>
    </citation>
    <scope>NUCLEOTIDE SEQUENCE</scope>
</reference>
<organism evidence="1">
    <name type="scientific">marine sediment metagenome</name>
    <dbReference type="NCBI Taxonomy" id="412755"/>
    <lineage>
        <taxon>unclassified sequences</taxon>
        <taxon>metagenomes</taxon>
        <taxon>ecological metagenomes</taxon>
    </lineage>
</organism>
<proteinExistence type="predicted"/>
<protein>
    <submittedName>
        <fullName evidence="1">Uncharacterized protein</fullName>
    </submittedName>
</protein>
<name>A0A0F9EKS8_9ZZZZ</name>
<dbReference type="AlphaFoldDB" id="A0A0F9EKS8"/>
<feature type="non-terminal residue" evidence="1">
    <location>
        <position position="1"/>
    </location>
</feature>
<evidence type="ECO:0000313" key="1">
    <source>
        <dbReference type="EMBL" id="KKL74723.1"/>
    </source>
</evidence>
<comment type="caution">
    <text evidence="1">The sequence shown here is derived from an EMBL/GenBank/DDBJ whole genome shotgun (WGS) entry which is preliminary data.</text>
</comment>
<dbReference type="EMBL" id="LAZR01024561">
    <property type="protein sequence ID" value="KKL74723.1"/>
    <property type="molecule type" value="Genomic_DNA"/>
</dbReference>
<gene>
    <name evidence="1" type="ORF">LCGC14_2061990</name>
</gene>
<accession>A0A0F9EKS8</accession>
<sequence length="84" mass="10196">TMIQIASMYDFDEILKYANSPNIWIRATVSFDDKQLAKDRYFKWDPTNKFWVKQVKELNIDYEEEKADFPIDLLPGYVYKEQYL</sequence>